<evidence type="ECO:0000313" key="2">
    <source>
        <dbReference type="EMBL" id="KRN11075.1"/>
    </source>
</evidence>
<feature type="transmembrane region" description="Helical" evidence="1">
    <location>
        <begin position="79"/>
        <end position="105"/>
    </location>
</feature>
<feature type="transmembrane region" description="Helical" evidence="1">
    <location>
        <begin position="117"/>
        <end position="137"/>
    </location>
</feature>
<keyword evidence="3" id="KW-1185">Reference proteome</keyword>
<accession>A0A0R2E5V7</accession>
<keyword evidence="1" id="KW-1133">Transmembrane helix</keyword>
<dbReference type="EMBL" id="AYYH01000004">
    <property type="protein sequence ID" value="KRN11075.1"/>
    <property type="molecule type" value="Genomic_DNA"/>
</dbReference>
<organism evidence="2 3">
    <name type="scientific">Liquorilactobacillus mali KCTC 3596 = DSM 20444</name>
    <dbReference type="NCBI Taxonomy" id="1046596"/>
    <lineage>
        <taxon>Bacteria</taxon>
        <taxon>Bacillati</taxon>
        <taxon>Bacillota</taxon>
        <taxon>Bacilli</taxon>
        <taxon>Lactobacillales</taxon>
        <taxon>Lactobacillaceae</taxon>
        <taxon>Liquorilactobacillus</taxon>
    </lineage>
</organism>
<name>A0A0R2E5V7_9LACO</name>
<reference evidence="2 3" key="1">
    <citation type="journal article" date="2015" name="Genome Announc.">
        <title>Expanding the biotechnology potential of lactobacilli through comparative genomics of 213 strains and associated genera.</title>
        <authorList>
            <person name="Sun Z."/>
            <person name="Harris H.M."/>
            <person name="McCann A."/>
            <person name="Guo C."/>
            <person name="Argimon S."/>
            <person name="Zhang W."/>
            <person name="Yang X."/>
            <person name="Jeffery I.B."/>
            <person name="Cooney J.C."/>
            <person name="Kagawa T.F."/>
            <person name="Liu W."/>
            <person name="Song Y."/>
            <person name="Salvetti E."/>
            <person name="Wrobel A."/>
            <person name="Rasinkangas P."/>
            <person name="Parkhill J."/>
            <person name="Rea M.C."/>
            <person name="O'Sullivan O."/>
            <person name="Ritari J."/>
            <person name="Douillard F.P."/>
            <person name="Paul Ross R."/>
            <person name="Yang R."/>
            <person name="Briner A.E."/>
            <person name="Felis G.E."/>
            <person name="de Vos W.M."/>
            <person name="Barrangou R."/>
            <person name="Klaenhammer T.R."/>
            <person name="Caufield P.W."/>
            <person name="Cui Y."/>
            <person name="Zhang H."/>
            <person name="O'Toole P.W."/>
        </authorList>
    </citation>
    <scope>NUCLEOTIDE SEQUENCE [LARGE SCALE GENOMIC DNA]</scope>
    <source>
        <strain evidence="2 3">DSM 20444</strain>
    </source>
</reference>
<dbReference type="AlphaFoldDB" id="A0A0R2E5V7"/>
<gene>
    <name evidence="2" type="ORF">FD00_GL001564</name>
</gene>
<dbReference type="Gene3D" id="1.10.1760.20">
    <property type="match status" value="1"/>
</dbReference>
<dbReference type="Proteomes" id="UP000050898">
    <property type="component" value="Unassembled WGS sequence"/>
</dbReference>
<feature type="transmembrane region" description="Helical" evidence="1">
    <location>
        <begin position="143"/>
        <end position="164"/>
    </location>
</feature>
<feature type="transmembrane region" description="Helical" evidence="1">
    <location>
        <begin position="176"/>
        <end position="200"/>
    </location>
</feature>
<dbReference type="InterPro" id="IPR024529">
    <property type="entry name" value="ECF_trnsprt_substrate-spec"/>
</dbReference>
<proteinExistence type="predicted"/>
<keyword evidence="1" id="KW-0472">Membrane</keyword>
<keyword evidence="1" id="KW-0812">Transmembrane</keyword>
<sequence length="219" mass="24618">MVTHRIRRKINTGCIRSTVKLHPKVRMLLPYTRAIRLHLHSMHRSNHIGTRRLTFLALMTALCVVGRFAFVSIPNVQPITAIVVWLTLTMGIFDGTVVSMLSMLITNLFMGMGYWTLAQLAAYFTVVLLVALLGQWHCSSHPLLIHSIIAACMGFVYGFTISLFQAPILGGLPAAFAYWLVGIPFDAMHAFGNIVIYPLLAPRLTKLIKRYPRFIDSHN</sequence>
<dbReference type="GO" id="GO:0022857">
    <property type="term" value="F:transmembrane transporter activity"/>
    <property type="evidence" value="ECO:0007669"/>
    <property type="project" value="InterPro"/>
</dbReference>
<comment type="caution">
    <text evidence="2">The sequence shown here is derived from an EMBL/GenBank/DDBJ whole genome shotgun (WGS) entry which is preliminary data.</text>
</comment>
<protein>
    <submittedName>
        <fullName evidence="2">Metal ion ABC transporter membrane-spanning subunit</fullName>
    </submittedName>
</protein>
<feature type="transmembrane region" description="Helical" evidence="1">
    <location>
        <begin position="53"/>
        <end position="73"/>
    </location>
</feature>
<dbReference type="Pfam" id="PF12822">
    <property type="entry name" value="ECF_trnsprt"/>
    <property type="match status" value="1"/>
</dbReference>
<evidence type="ECO:0000256" key="1">
    <source>
        <dbReference type="SAM" id="Phobius"/>
    </source>
</evidence>
<evidence type="ECO:0000313" key="3">
    <source>
        <dbReference type="Proteomes" id="UP000050898"/>
    </source>
</evidence>
<dbReference type="PATRIC" id="fig|1046596.6.peg.1649"/>